<feature type="compositionally biased region" description="Basic and acidic residues" evidence="1">
    <location>
        <begin position="30"/>
        <end position="44"/>
    </location>
</feature>
<dbReference type="Proteomes" id="UP001152797">
    <property type="component" value="Unassembled WGS sequence"/>
</dbReference>
<organism evidence="4">
    <name type="scientific">Cladocopium goreaui</name>
    <dbReference type="NCBI Taxonomy" id="2562237"/>
    <lineage>
        <taxon>Eukaryota</taxon>
        <taxon>Sar</taxon>
        <taxon>Alveolata</taxon>
        <taxon>Dinophyceae</taxon>
        <taxon>Suessiales</taxon>
        <taxon>Symbiodiniaceae</taxon>
        <taxon>Cladocopium</taxon>
    </lineage>
</organism>
<evidence type="ECO:0000313" key="5">
    <source>
        <dbReference type="EMBL" id="CAL4767295.1"/>
    </source>
</evidence>
<feature type="chain" id="PRO_5043271980" evidence="3">
    <location>
        <begin position="19"/>
        <end position="932"/>
    </location>
</feature>
<evidence type="ECO:0000256" key="1">
    <source>
        <dbReference type="SAM" id="MobiDB-lite"/>
    </source>
</evidence>
<name>A0A9P1FKZ9_9DINO</name>
<feature type="signal peptide" evidence="3">
    <location>
        <begin position="1"/>
        <end position="18"/>
    </location>
</feature>
<evidence type="ECO:0000313" key="6">
    <source>
        <dbReference type="Proteomes" id="UP001152797"/>
    </source>
</evidence>
<evidence type="ECO:0000256" key="2">
    <source>
        <dbReference type="SAM" id="Phobius"/>
    </source>
</evidence>
<sequence length="932" mass="105292">MFWRRLWTAAVLLWTTDANHHSPHRLQAKAVDHRHSERRPRVEKPAVPAAEVQLVERHSNRHHGDGSGGSDPPETSSKTACNPDLDLLRHVMGAQRKNYFKSGEPYNGAESHEKVVGLSILNLPRGCQHWQTEEHCCNRGFFKKISETTKSIVEDFAFVRDQYHNFEKDVVEPAQKAAMDDVEVIKRLTEATTIAAPGIQTVLDFIDKCEDPLRLFFSSTACSLCAPNLEKNLTEEQTLHVGLESSQALQKGCQKMPDRLEEAGRAFLKARDLLIDISQEPWYNHTTTWLDRAGKLALIRSKKVSFYKTEDFFKVVERQGYTYSPELWGNVLMLHISSLASDQEKQSFLPQNELHYFIPKVGQLEKLKKEAETIESEFQGTPEALIEIDAEESESAEVDEGRELKCEHGEHRGSHCACYECWSGIECDKPMPVGPYVQQDFEPLVVQIAEGAQQSLAIQGCALHADLRHQLARITLIPGHHPSEATDKAAKDSLCRMAGSQHTESLKARVPHTVAQDEYIYLIDIPLGESPWYQVCYCYGVDCTDASTSDGWYSLGEVQVVESHQDRDKIVTQMFTPEALKERRMRQRETKKNCSHTWVLPHDATFYLEHYADQSLSNAEQASLICGLEDVSEGHDHLGTLAEATKEPEDDFPACSWAMAELCTNETAQDVISKDSPPVVNSFSGDGLVHYRCQQEENEMPMRIAVKGLKELQPKQQVVVHGTEVAELLGYDQKNNKYKVRFLKGHTEEVEPAKLESLLKETSFTRRCEGGKIVPLGIEIRCFKVPEVDDLPEPVEVRKVGVVEASFLEEHEAVRSQDLSQKVQLVKEEHAHLKMASKVVEVVKEQPFLLRPWPVKLSADTDRVFRVDSCWTSPLNCSDGQPAEDTARYLQKESVRHEDLAQTNRSWILGAGGLAVALLVVSWCSLRERSQK</sequence>
<dbReference type="EMBL" id="CAMXCT020000528">
    <property type="protein sequence ID" value="CAL1133358.1"/>
    <property type="molecule type" value="Genomic_DNA"/>
</dbReference>
<keyword evidence="3" id="KW-0732">Signal</keyword>
<keyword evidence="5" id="KW-0547">Nucleotide-binding</keyword>
<keyword evidence="5" id="KW-0378">Hydrolase</keyword>
<dbReference type="EMBL" id="CAMXCT010000528">
    <property type="protein sequence ID" value="CAI3979983.1"/>
    <property type="molecule type" value="Genomic_DNA"/>
</dbReference>
<dbReference type="OrthoDB" id="10654332at2759"/>
<dbReference type="AlphaFoldDB" id="A0A9P1FKZ9"/>
<feature type="compositionally biased region" description="Basic and acidic residues" evidence="1">
    <location>
        <begin position="54"/>
        <end position="65"/>
    </location>
</feature>
<gene>
    <name evidence="4" type="ORF">C1SCF055_LOCUS7898</name>
</gene>
<keyword evidence="6" id="KW-1185">Reference proteome</keyword>
<evidence type="ECO:0000313" key="4">
    <source>
        <dbReference type="EMBL" id="CAI3979983.1"/>
    </source>
</evidence>
<accession>A0A9P1FKZ9</accession>
<feature type="transmembrane region" description="Helical" evidence="2">
    <location>
        <begin position="907"/>
        <end position="926"/>
    </location>
</feature>
<dbReference type="EMBL" id="CAMXCT030000528">
    <property type="protein sequence ID" value="CAL4767295.1"/>
    <property type="molecule type" value="Genomic_DNA"/>
</dbReference>
<keyword evidence="2" id="KW-0812">Transmembrane</keyword>
<keyword evidence="2" id="KW-0472">Membrane</keyword>
<keyword evidence="5" id="KW-0067">ATP-binding</keyword>
<reference evidence="5 6" key="2">
    <citation type="submission" date="2024-05" db="EMBL/GenBank/DDBJ databases">
        <authorList>
            <person name="Chen Y."/>
            <person name="Shah S."/>
            <person name="Dougan E. K."/>
            <person name="Thang M."/>
            <person name="Chan C."/>
        </authorList>
    </citation>
    <scope>NUCLEOTIDE SEQUENCE [LARGE SCALE GENOMIC DNA]</scope>
</reference>
<keyword evidence="5" id="KW-0347">Helicase</keyword>
<feature type="region of interest" description="Disordered" evidence="1">
    <location>
        <begin position="25"/>
        <end position="81"/>
    </location>
</feature>
<proteinExistence type="predicted"/>
<comment type="caution">
    <text evidence="4">The sequence shown here is derived from an EMBL/GenBank/DDBJ whole genome shotgun (WGS) entry which is preliminary data.</text>
</comment>
<reference evidence="4" key="1">
    <citation type="submission" date="2022-10" db="EMBL/GenBank/DDBJ databases">
        <authorList>
            <person name="Chen Y."/>
            <person name="Dougan E. K."/>
            <person name="Chan C."/>
            <person name="Rhodes N."/>
            <person name="Thang M."/>
        </authorList>
    </citation>
    <scope>NUCLEOTIDE SEQUENCE</scope>
</reference>
<dbReference type="GO" id="GO:0004386">
    <property type="term" value="F:helicase activity"/>
    <property type="evidence" value="ECO:0007669"/>
    <property type="project" value="UniProtKB-KW"/>
</dbReference>
<evidence type="ECO:0000256" key="3">
    <source>
        <dbReference type="SAM" id="SignalP"/>
    </source>
</evidence>
<keyword evidence="2" id="KW-1133">Transmembrane helix</keyword>
<protein>
    <submittedName>
        <fullName evidence="5">RNA helicase</fullName>
    </submittedName>
</protein>